<feature type="domain" description="HNH nuclease" evidence="2">
    <location>
        <begin position="665"/>
        <end position="716"/>
    </location>
</feature>
<dbReference type="InterPro" id="IPR003615">
    <property type="entry name" value="HNH_nuc"/>
</dbReference>
<dbReference type="AlphaFoldDB" id="A0A7J5BA32"/>
<dbReference type="Gene3D" id="1.10.30.50">
    <property type="match status" value="1"/>
</dbReference>
<name>A0A7J5BA32_9MICO</name>
<proteinExistence type="predicted"/>
<feature type="compositionally biased region" description="Low complexity" evidence="1">
    <location>
        <begin position="410"/>
        <end position="422"/>
    </location>
</feature>
<feature type="compositionally biased region" description="Polar residues" evidence="1">
    <location>
        <begin position="439"/>
        <end position="449"/>
    </location>
</feature>
<keyword evidence="4" id="KW-1185">Reference proteome</keyword>
<dbReference type="OrthoDB" id="5177627at2"/>
<reference evidence="3 4" key="1">
    <citation type="submission" date="2019-09" db="EMBL/GenBank/DDBJ databases">
        <title>Phylogeny of genus Pseudoclavibacter and closely related genus.</title>
        <authorList>
            <person name="Li Y."/>
        </authorList>
    </citation>
    <scope>NUCLEOTIDE SEQUENCE [LARGE SCALE GENOMIC DNA]</scope>
    <source>
        <strain evidence="3 4">KCTC 13959</strain>
    </source>
</reference>
<dbReference type="SMART" id="SM00507">
    <property type="entry name" value="HNHc"/>
    <property type="match status" value="1"/>
</dbReference>
<comment type="caution">
    <text evidence="3">The sequence shown here is derived from an EMBL/GenBank/DDBJ whole genome shotgun (WGS) entry which is preliminary data.</text>
</comment>
<organism evidence="3 4">
    <name type="scientific">Gulosibacter chungangensis</name>
    <dbReference type="NCBI Taxonomy" id="979746"/>
    <lineage>
        <taxon>Bacteria</taxon>
        <taxon>Bacillati</taxon>
        <taxon>Actinomycetota</taxon>
        <taxon>Actinomycetes</taxon>
        <taxon>Micrococcales</taxon>
        <taxon>Microbacteriaceae</taxon>
        <taxon>Gulosibacter</taxon>
    </lineage>
</organism>
<dbReference type="GO" id="GO:0008270">
    <property type="term" value="F:zinc ion binding"/>
    <property type="evidence" value="ECO:0007669"/>
    <property type="project" value="InterPro"/>
</dbReference>
<dbReference type="RefSeq" id="WP_158052421.1">
    <property type="nucleotide sequence ID" value="NZ_WBKB01000005.1"/>
</dbReference>
<dbReference type="Pfam" id="PF01844">
    <property type="entry name" value="HNH"/>
    <property type="match status" value="1"/>
</dbReference>
<dbReference type="InterPro" id="IPR002711">
    <property type="entry name" value="HNH"/>
</dbReference>
<evidence type="ECO:0000313" key="3">
    <source>
        <dbReference type="EMBL" id="KAB1642618.1"/>
    </source>
</evidence>
<evidence type="ECO:0000313" key="4">
    <source>
        <dbReference type="Proteomes" id="UP000433493"/>
    </source>
</evidence>
<feature type="region of interest" description="Disordered" evidence="1">
    <location>
        <begin position="1"/>
        <end position="31"/>
    </location>
</feature>
<sequence length="802" mass="85095">MTVCDSTFADDDDDFNRHRGASGASGASDAWGALGAPDTGFEDIVAGLSRPSPWDEVVATGAAESESDFDFTSPGFAGHEFAEATTTPTGDSTAAGAAGARAAADADSCSCSGAGAAADFDAGAFVFGPGFTLPEGMSRDGDLARLIESFTGLIDSYARNFPFSRGVLEDDVEAASQDRFLDLIEVVSAHQRQLSATLAVLAQEVAHRSRGELLDQRLDFQYGYKSPSQFFADCVQIERRDAFAITRVGKAIVGERSLTGERLPATAEIVADAVRAGEVGFAHANEIVRTTEKLREKPEVDPDDIDEGEQLLVDIACDGLPLAEFRAAITHLEGYLDPDGVAPTLEAQRQQNSLTFRIMSDTGMLHINGKIDAESGAYVRHALAGYVTGTLRECRDHNHPGALAPERPDATTTAAATAGATDRASDAANDENVGDMARTATTASRTPQDLASEAAPATNPAPEYLGENSVYPDASFRDDHDKDPYRHDRVAVETRTIPQIQAAALVDFAKHVIGCDLHKLSGPSTSVMVRMGLEDFVPPEALAEATAIADATFNAADAADAATAAKAGDTGDLDSTNPNHETGDQAAAFRYSTTSDCASTHQPGTSYPTRVHTGIATIDGHAGGTIIDVGTARRLAAGAGVIPIVLGYDSVALDMGREVRLFTRQQRNALIERDGGCAFCGLPPGMTEAHHIAYWTAHEGTTDLDNGILLCSSCHRRVHTGWEIRIVHDPTKSKRAARLAKQHGGGTVWFIPPANVDPLREPRLGGRKRFDLGYRKAHPPVPIPGYENASWSSRGPTFRPKV</sequence>
<dbReference type="GO" id="GO:0003676">
    <property type="term" value="F:nucleic acid binding"/>
    <property type="evidence" value="ECO:0007669"/>
    <property type="project" value="InterPro"/>
</dbReference>
<feature type="compositionally biased region" description="Low complexity" evidence="1">
    <location>
        <begin position="21"/>
        <end position="31"/>
    </location>
</feature>
<evidence type="ECO:0000259" key="2">
    <source>
        <dbReference type="SMART" id="SM00507"/>
    </source>
</evidence>
<protein>
    <submittedName>
        <fullName evidence="3">DUF222 domain-containing protein</fullName>
    </submittedName>
</protein>
<feature type="compositionally biased region" description="Basic and acidic residues" evidence="1">
    <location>
        <begin position="475"/>
        <end position="484"/>
    </location>
</feature>
<dbReference type="CDD" id="cd00085">
    <property type="entry name" value="HNHc"/>
    <property type="match status" value="1"/>
</dbReference>
<feature type="region of interest" description="Disordered" evidence="1">
    <location>
        <begin position="397"/>
        <end position="484"/>
    </location>
</feature>
<evidence type="ECO:0000256" key="1">
    <source>
        <dbReference type="SAM" id="MobiDB-lite"/>
    </source>
</evidence>
<gene>
    <name evidence="3" type="ORF">F8O05_09110</name>
</gene>
<dbReference type="EMBL" id="WBKB01000005">
    <property type="protein sequence ID" value="KAB1642618.1"/>
    <property type="molecule type" value="Genomic_DNA"/>
</dbReference>
<dbReference type="GO" id="GO:0004519">
    <property type="term" value="F:endonuclease activity"/>
    <property type="evidence" value="ECO:0007669"/>
    <property type="project" value="InterPro"/>
</dbReference>
<dbReference type="Proteomes" id="UP000433493">
    <property type="component" value="Unassembled WGS sequence"/>
</dbReference>
<accession>A0A7J5BA32</accession>